<feature type="binding site" evidence="12">
    <location>
        <position position="365"/>
    </location>
    <ligand>
        <name>methylcob(III)alamin</name>
        <dbReference type="ChEBI" id="CHEBI:28115"/>
    </ligand>
</feature>
<dbReference type="InterPro" id="IPR036724">
    <property type="entry name" value="Cobalamin-bd_sf"/>
</dbReference>
<keyword evidence="2 10" id="KW-0489">Methyltransferase</keyword>
<dbReference type="EC" id="2.1.1.13" evidence="9 10"/>
<comment type="domain">
    <text evidence="10">Modular enzyme with four functionally distinct domains. The isolated Hcy-binding domain catalyzes methyl transfer from free methylcobalamin to homocysteine. The Hcy-binding domain in association with the pterin-binding domain catalyzes the methylation of cob(I)alamin by methyltetrahydrofolate and the methylation of homocysteine. The B12-binding domain binds the cofactor. The AdoMet activation domain binds S-adenosyl-L-methionine. Under aerobic conditions cob(I)alamin can be converted to inactive cob(II)alamin. Reductive methylation by S-adenosyl-L-methionine and flavodoxin regenerates methylcobalamin.</text>
</comment>
<dbReference type="CDD" id="cd00740">
    <property type="entry name" value="MeTr"/>
    <property type="match status" value="1"/>
</dbReference>
<feature type="domain" description="B12-binding" evidence="15">
    <location>
        <begin position="424"/>
        <end position="563"/>
    </location>
</feature>
<keyword evidence="10" id="KW-0486">Methionine biosynthesis</keyword>
<dbReference type="STRING" id="397945.Aave_0214"/>
<keyword evidence="10" id="KW-0862">Zinc</keyword>
<dbReference type="GO" id="GO:0031419">
    <property type="term" value="F:cobalamin binding"/>
    <property type="evidence" value="ECO:0007669"/>
    <property type="project" value="UniProtKB-UniRule"/>
</dbReference>
<evidence type="ECO:0000259" key="15">
    <source>
        <dbReference type="PROSITE" id="PS51332"/>
    </source>
</evidence>
<comment type="catalytic activity">
    <reaction evidence="10">
        <text>(6S)-5-methyl-5,6,7,8-tetrahydrofolate + L-homocysteine = (6S)-5,6,7,8-tetrahydrofolate + L-methionine</text>
        <dbReference type="Rhea" id="RHEA:11172"/>
        <dbReference type="ChEBI" id="CHEBI:18608"/>
        <dbReference type="ChEBI" id="CHEBI:57453"/>
        <dbReference type="ChEBI" id="CHEBI:57844"/>
        <dbReference type="ChEBI" id="CHEBI:58199"/>
        <dbReference type="EC" id="2.1.1.13"/>
    </reaction>
</comment>
<dbReference type="InterPro" id="IPR037010">
    <property type="entry name" value="VitB12-dep_Met_synth_activ_sf"/>
</dbReference>
<dbReference type="Pfam" id="PF00809">
    <property type="entry name" value="Pterin_bind"/>
    <property type="match status" value="1"/>
</dbReference>
<evidence type="ECO:0000256" key="5">
    <source>
        <dbReference type="ARBA" id="ARBA00022691"/>
    </source>
</evidence>
<evidence type="ECO:0000256" key="8">
    <source>
        <dbReference type="ARBA" id="ARBA00023285"/>
    </source>
</evidence>
<evidence type="ECO:0000259" key="13">
    <source>
        <dbReference type="PROSITE" id="PS50972"/>
    </source>
</evidence>
<dbReference type="CDD" id="cd02069">
    <property type="entry name" value="methionine_synthase_B12_BD"/>
    <property type="match status" value="1"/>
</dbReference>
<dbReference type="PROSITE" id="PS51337">
    <property type="entry name" value="B12_BINDING_NTER"/>
    <property type="match status" value="1"/>
</dbReference>
<keyword evidence="6 10" id="KW-0479">Metal-binding</keyword>
<evidence type="ECO:0000256" key="7">
    <source>
        <dbReference type="ARBA" id="ARBA00022737"/>
    </source>
</evidence>
<evidence type="ECO:0000256" key="10">
    <source>
        <dbReference type="PIRNR" id="PIRNR000381"/>
    </source>
</evidence>
<feature type="domain" description="AdoMet activation" evidence="14">
    <location>
        <begin position="577"/>
        <end position="907"/>
    </location>
</feature>
<evidence type="ECO:0000256" key="2">
    <source>
        <dbReference type="ARBA" id="ARBA00022603"/>
    </source>
</evidence>
<evidence type="ECO:0000259" key="16">
    <source>
        <dbReference type="PROSITE" id="PS51337"/>
    </source>
</evidence>
<dbReference type="SUPFAM" id="SSF52242">
    <property type="entry name" value="Cobalamin (vitamin B12)-binding domain"/>
    <property type="match status" value="1"/>
</dbReference>
<evidence type="ECO:0000259" key="14">
    <source>
        <dbReference type="PROSITE" id="PS50974"/>
    </source>
</evidence>
<comment type="cofactor">
    <cofactor evidence="10">
        <name>Zn(2+)</name>
        <dbReference type="ChEBI" id="CHEBI:29105"/>
    </cofactor>
</comment>
<dbReference type="SUPFAM" id="SSF56507">
    <property type="entry name" value="Methionine synthase activation domain-like"/>
    <property type="match status" value="1"/>
</dbReference>
<evidence type="ECO:0000256" key="6">
    <source>
        <dbReference type="ARBA" id="ARBA00022723"/>
    </source>
</evidence>
<feature type="binding site" evidence="12">
    <location>
        <position position="542"/>
    </location>
    <ligand>
        <name>methylcob(III)alamin</name>
        <dbReference type="ChEBI" id="CHEBI:28115"/>
    </ligand>
</feature>
<dbReference type="SUPFAM" id="SSF51717">
    <property type="entry name" value="Dihydropteroate synthetase-like"/>
    <property type="match status" value="1"/>
</dbReference>
<evidence type="ECO:0000313" key="18">
    <source>
        <dbReference type="Proteomes" id="UP000002596"/>
    </source>
</evidence>
<organism evidence="17 18">
    <name type="scientific">Paracidovorax citrulli (strain AAC00-1)</name>
    <name type="common">Acidovorax citrulli</name>
    <dbReference type="NCBI Taxonomy" id="397945"/>
    <lineage>
        <taxon>Bacteria</taxon>
        <taxon>Pseudomonadati</taxon>
        <taxon>Pseudomonadota</taxon>
        <taxon>Betaproteobacteria</taxon>
        <taxon>Burkholderiales</taxon>
        <taxon>Comamonadaceae</taxon>
        <taxon>Paracidovorax</taxon>
    </lineage>
</organism>
<dbReference type="GO" id="GO:0008270">
    <property type="term" value="F:zinc ion binding"/>
    <property type="evidence" value="ECO:0007669"/>
    <property type="project" value="UniProtKB-UniRule"/>
</dbReference>
<feature type="binding site" description="axial binding residue" evidence="11">
    <location>
        <position position="437"/>
    </location>
    <ligand>
        <name>methylcob(III)alamin</name>
        <dbReference type="ChEBI" id="CHEBI:28115"/>
    </ligand>
    <ligandPart>
        <name>Co</name>
        <dbReference type="ChEBI" id="CHEBI:27638"/>
    </ligandPart>
</feature>
<dbReference type="InterPro" id="IPR004223">
    <property type="entry name" value="VitB12-dep_Met_synth_activ_dom"/>
</dbReference>
<comment type="cofactor">
    <cofactor evidence="10 11">
        <name>methylcob(III)alamin</name>
        <dbReference type="ChEBI" id="CHEBI:28115"/>
    </cofactor>
</comment>
<feature type="binding site" evidence="12">
    <location>
        <begin position="874"/>
        <end position="875"/>
    </location>
    <ligand>
        <name>S-adenosyl-L-methionine</name>
        <dbReference type="ChEBI" id="CHEBI:59789"/>
    </ligand>
</feature>
<dbReference type="PROSITE" id="PS50972">
    <property type="entry name" value="PTERIN_BINDING"/>
    <property type="match status" value="1"/>
</dbReference>
<dbReference type="PANTHER" id="PTHR45833">
    <property type="entry name" value="METHIONINE SYNTHASE"/>
    <property type="match status" value="1"/>
</dbReference>
<comment type="function">
    <text evidence="10">Catalyzes the transfer of a methyl group from methyl-cobalamin to homocysteine, yielding enzyme-bound cob(I)alamin and methionine. Subsequently, remethylates the cofactor using methyltetrahydrofolate.</text>
</comment>
<feature type="binding site" evidence="12">
    <location>
        <begin position="434"/>
        <end position="438"/>
    </location>
    <ligand>
        <name>methylcob(III)alamin</name>
        <dbReference type="ChEBI" id="CHEBI:28115"/>
    </ligand>
</feature>
<dbReference type="FunFam" id="1.10.1240.10:FF:000001">
    <property type="entry name" value="Methionine synthase"/>
    <property type="match status" value="1"/>
</dbReference>
<gene>
    <name evidence="17" type="ordered locus">Aave_0214</name>
</gene>
<reference evidence="17 18" key="1">
    <citation type="submission" date="2006-12" db="EMBL/GenBank/DDBJ databases">
        <title>Complete sequence of Acidovorax avenae subsp. citrulli AAC00-1.</title>
        <authorList>
            <consortium name="US DOE Joint Genome Institute"/>
            <person name="Copeland A."/>
            <person name="Lucas S."/>
            <person name="Lapidus A."/>
            <person name="Barry K."/>
            <person name="Detter J.C."/>
            <person name="Glavina del Rio T."/>
            <person name="Dalin E."/>
            <person name="Tice H."/>
            <person name="Pitluck S."/>
            <person name="Kiss H."/>
            <person name="Brettin T."/>
            <person name="Bruce D."/>
            <person name="Han C."/>
            <person name="Tapia R."/>
            <person name="Gilna P."/>
            <person name="Schmutz J."/>
            <person name="Larimer F."/>
            <person name="Land M."/>
            <person name="Hauser L."/>
            <person name="Kyrpides N."/>
            <person name="Kim E."/>
            <person name="Stahl D."/>
            <person name="Richardson P."/>
        </authorList>
    </citation>
    <scope>NUCLEOTIDE SEQUENCE [LARGE SCALE GENOMIC DNA]</scope>
    <source>
        <strain evidence="17 18">AAC00-1</strain>
    </source>
</reference>
<dbReference type="Gene3D" id="1.10.288.10">
    <property type="entry name" value="Cobalamin-dependent Methionine Synthase, domain 2"/>
    <property type="match status" value="1"/>
</dbReference>
<dbReference type="InterPro" id="IPR050554">
    <property type="entry name" value="Met_Synthase/Corrinoid"/>
</dbReference>
<dbReference type="SUPFAM" id="SSF47644">
    <property type="entry name" value="Methionine synthase domain"/>
    <property type="match status" value="1"/>
</dbReference>
<comment type="pathway">
    <text evidence="10">Amino-acid biosynthesis; L-methionine biosynthesis via de novo pathway; L-methionine from L-homocysteine (MetH route): step 1/1.</text>
</comment>
<feature type="binding site" evidence="12">
    <location>
        <position position="820"/>
    </location>
    <ligand>
        <name>S-adenosyl-L-methionine</name>
        <dbReference type="ChEBI" id="CHEBI:59789"/>
    </ligand>
</feature>
<dbReference type="Pfam" id="PF02310">
    <property type="entry name" value="B12-binding"/>
    <property type="match status" value="1"/>
</dbReference>
<feature type="domain" description="Pterin-binding" evidence="13">
    <location>
        <begin position="26"/>
        <end position="287"/>
    </location>
</feature>
<evidence type="ECO:0000256" key="3">
    <source>
        <dbReference type="ARBA" id="ARBA00022628"/>
    </source>
</evidence>
<dbReference type="InterPro" id="IPR003759">
    <property type="entry name" value="Cbl-bd_cap"/>
</dbReference>
<dbReference type="Gene3D" id="1.10.1240.10">
    <property type="entry name" value="Methionine synthase domain"/>
    <property type="match status" value="1"/>
</dbReference>
<dbReference type="GO" id="GO:0008705">
    <property type="term" value="F:methionine synthase activity"/>
    <property type="evidence" value="ECO:0007669"/>
    <property type="project" value="UniProtKB-UniRule"/>
</dbReference>
<dbReference type="InterPro" id="IPR000489">
    <property type="entry name" value="Pterin-binding_dom"/>
</dbReference>
<dbReference type="InterPro" id="IPR011005">
    <property type="entry name" value="Dihydropteroate_synth-like_sf"/>
</dbReference>
<sequence length="907" mass="99981">MSAPHSLPPMKLSGLEPVSIGEGTLFVNIGERTNVTGSKAFARMILNGQYEEALAVARQQVENGAQVIDINMDEAMLDSKAAMVRFLQLIASEPDIARVPIMVDSSKWDVIEAGLRCIQGKGIVNSISMKEGVEKFKHEARLVKRYGAAAVVMAFDEVGQADTYARKIEICERAYRVLVDEVGFPPEDIIFDPNIFAVATGIEEHNNYAVDFIEATRWIKQNLPGAKVSGGVSNVSFSFRGNDPVREAIHTVFLYHAIKAGMDMGIVNAGMVGVYDDLEPTLRERVEDVVLNRRPDAGERLVEIAETAKSGAKDESRKLEWRNAPVRERLAHALVHGITDFIVEDTEEAYREILAGGGRPLHVIEGPLMDGMNIVGDLFGAGKMFLPQVVKSARVMKSAVAHLIPYIEEEKRQDELAGRDVRSKGKIVIATVKGDVHDIGKNIVTVVLQCNNFEVVNMGVMVPCHEILARAKVEGADIVGLSGLITPSLEEMQYVAGEMQKDDHFRVRKIPLLIGGATCSRVHTAVKIAPHYEGPVVYVPDASRSVSVAQSLLGDGAQSYVDELNADYDKVRQQHANRKQTPMWPLAKARANRTPVNFSTYQPQPPRLLGRRVFKNFDLGELARYIDWGPFFQTWDLAGPYPAILDDEVVGEQARRVFADGQAMLRKIIEGRWLSASGVLALYPANSVGDDIEFYTDASRTEVAMTWYGLRQQTEKQVIDGVMRPSRCLADFVAPKESGIADYAGLFAVTAGLGVEKKEQAFIDALDDYSAIMLKGLADRLAEAFAECLHQRVRTDLWGYAAGEQLTNEEMIAEKYQGIRPAPGYPACPDHSAKTDLFRVLQCEEIGMGLTESLAMTPAASVSGFYIGHPESTYFNVGKIGEDQLHDMAERRGMDEKVLERLLAPNL</sequence>
<dbReference type="PANTHER" id="PTHR45833:SF1">
    <property type="entry name" value="METHIONINE SYNTHASE"/>
    <property type="match status" value="1"/>
</dbReference>
<dbReference type="EMBL" id="CP000512">
    <property type="protein sequence ID" value="ABM30825.1"/>
    <property type="molecule type" value="Genomic_DNA"/>
</dbReference>
<dbReference type="UniPathway" id="UPA00051">
    <property type="reaction ID" value="UER00081"/>
</dbReference>
<comment type="similarity">
    <text evidence="1">Belongs to the vitamin-B12 dependent methionine synthase family.</text>
</comment>
<dbReference type="Gene3D" id="3.10.196.10">
    <property type="entry name" value="Vitamin B12-dependent methionine synthase, activation domain"/>
    <property type="match status" value="1"/>
</dbReference>
<feature type="binding site" evidence="12">
    <location>
        <position position="486"/>
    </location>
    <ligand>
        <name>methylcob(III)alamin</name>
        <dbReference type="ChEBI" id="CHEBI:28115"/>
    </ligand>
</feature>
<dbReference type="FunFam" id="3.20.20.20:FF:000002">
    <property type="entry name" value="Methionine synthase"/>
    <property type="match status" value="1"/>
</dbReference>
<dbReference type="SMART" id="SM01018">
    <property type="entry name" value="B12-binding_2"/>
    <property type="match status" value="1"/>
</dbReference>
<dbReference type="eggNOG" id="COG1410">
    <property type="taxonomic scope" value="Bacteria"/>
</dbReference>
<dbReference type="RefSeq" id="WP_011793403.1">
    <property type="nucleotide sequence ID" value="NC_008752.1"/>
</dbReference>
<name>A1TIN7_PARC0</name>
<accession>A1TIN7</accession>
<dbReference type="Pfam" id="PF02607">
    <property type="entry name" value="B12-binding_2"/>
    <property type="match status" value="1"/>
</dbReference>
<keyword evidence="7" id="KW-0677">Repeat</keyword>
<dbReference type="HOGENOM" id="CLU_004914_2_0_4"/>
<proteinExistence type="inferred from homology"/>
<dbReference type="PIRSF" id="PIRSF000381">
    <property type="entry name" value="MetH"/>
    <property type="match status" value="1"/>
</dbReference>
<evidence type="ECO:0000256" key="12">
    <source>
        <dbReference type="PIRSR" id="PIRSR000381-2"/>
    </source>
</evidence>
<dbReference type="AlphaFoldDB" id="A1TIN7"/>
<dbReference type="GO" id="GO:0046653">
    <property type="term" value="P:tetrahydrofolate metabolic process"/>
    <property type="evidence" value="ECO:0007669"/>
    <property type="project" value="TreeGrafter"/>
</dbReference>
<dbReference type="NCBIfam" id="NF007024">
    <property type="entry name" value="PRK09490.1"/>
    <property type="match status" value="1"/>
</dbReference>
<keyword evidence="5 10" id="KW-0949">S-adenosyl-L-methionine</keyword>
<dbReference type="NCBIfam" id="TIGR02082">
    <property type="entry name" value="metH"/>
    <property type="match status" value="1"/>
</dbReference>
<feature type="binding site" evidence="12">
    <location>
        <position position="482"/>
    </location>
    <ligand>
        <name>methylcob(III)alamin</name>
        <dbReference type="ChEBI" id="CHEBI:28115"/>
    </ligand>
</feature>
<evidence type="ECO:0000256" key="9">
    <source>
        <dbReference type="NCBIfam" id="TIGR02082"/>
    </source>
</evidence>
<dbReference type="PROSITE" id="PS51332">
    <property type="entry name" value="B12_BINDING"/>
    <property type="match status" value="1"/>
</dbReference>
<dbReference type="Gene3D" id="3.40.50.280">
    <property type="entry name" value="Cobalamin-binding domain"/>
    <property type="match status" value="1"/>
</dbReference>
<keyword evidence="10" id="KW-0028">Amino-acid biosynthesis</keyword>
<evidence type="ECO:0000256" key="11">
    <source>
        <dbReference type="PIRSR" id="PIRSR000381-1"/>
    </source>
</evidence>
<dbReference type="Gene3D" id="3.20.20.20">
    <property type="entry name" value="Dihydropteroate synthase-like"/>
    <property type="match status" value="1"/>
</dbReference>
<keyword evidence="3 10" id="KW-0846">Cobalamin</keyword>
<dbReference type="PROSITE" id="PS50974">
    <property type="entry name" value="ADOMET_ACTIVATION"/>
    <property type="match status" value="1"/>
</dbReference>
<dbReference type="OrthoDB" id="9803687at2"/>
<dbReference type="GO" id="GO:0005829">
    <property type="term" value="C:cytosol"/>
    <property type="evidence" value="ECO:0007669"/>
    <property type="project" value="TreeGrafter"/>
</dbReference>
<feature type="domain" description="B12-binding N-terminal" evidence="16">
    <location>
        <begin position="317"/>
        <end position="415"/>
    </location>
</feature>
<dbReference type="InterPro" id="IPR006158">
    <property type="entry name" value="Cobalamin-bd"/>
</dbReference>
<dbReference type="Pfam" id="PF02965">
    <property type="entry name" value="Met_synt_B12"/>
    <property type="match status" value="1"/>
</dbReference>
<dbReference type="GO" id="GO:0050667">
    <property type="term" value="P:homocysteine metabolic process"/>
    <property type="evidence" value="ECO:0007669"/>
    <property type="project" value="TreeGrafter"/>
</dbReference>
<evidence type="ECO:0000256" key="4">
    <source>
        <dbReference type="ARBA" id="ARBA00022679"/>
    </source>
</evidence>
<dbReference type="KEGG" id="aav:Aave_0214"/>
<feature type="binding site" evidence="12">
    <location>
        <position position="627"/>
    </location>
    <ligand>
        <name>S-adenosyl-L-methionine</name>
        <dbReference type="ChEBI" id="CHEBI:59789"/>
    </ligand>
</feature>
<protein>
    <recommendedName>
        <fullName evidence="9 10">Methionine synthase</fullName>
        <ecNumber evidence="9 10">2.1.1.13</ecNumber>
    </recommendedName>
    <alternativeName>
        <fullName evidence="10">5-methyltetrahydrofolate--homocysteine methyltransferase</fullName>
    </alternativeName>
</protein>
<dbReference type="InterPro" id="IPR036594">
    <property type="entry name" value="Meth_synthase_dom"/>
</dbReference>
<dbReference type="GO" id="GO:0032259">
    <property type="term" value="P:methylation"/>
    <property type="evidence" value="ECO:0007669"/>
    <property type="project" value="UniProtKB-KW"/>
</dbReference>
<dbReference type="InterPro" id="IPR033706">
    <property type="entry name" value="Met_synthase_B12-bd"/>
</dbReference>
<dbReference type="Proteomes" id="UP000002596">
    <property type="component" value="Chromosome"/>
</dbReference>
<evidence type="ECO:0000256" key="1">
    <source>
        <dbReference type="ARBA" id="ARBA00010398"/>
    </source>
</evidence>
<keyword evidence="4 10" id="KW-0808">Transferase</keyword>
<dbReference type="InterPro" id="IPR011822">
    <property type="entry name" value="MetH"/>
</dbReference>
<keyword evidence="8 10" id="KW-0170">Cobalt</keyword>
<evidence type="ECO:0000313" key="17">
    <source>
        <dbReference type="EMBL" id="ABM30825.1"/>
    </source>
</evidence>